<evidence type="ECO:0000256" key="3">
    <source>
        <dbReference type="ARBA" id="ARBA00022771"/>
    </source>
</evidence>
<accession>A0A7R9LV93</accession>
<evidence type="ECO:0000256" key="2">
    <source>
        <dbReference type="ARBA" id="ARBA00022737"/>
    </source>
</evidence>
<gene>
    <name evidence="9" type="ORF">ONB1V03_LOCUS6692</name>
</gene>
<reference evidence="9" key="1">
    <citation type="submission" date="2020-11" db="EMBL/GenBank/DDBJ databases">
        <authorList>
            <person name="Tran Van P."/>
        </authorList>
    </citation>
    <scope>NUCLEOTIDE SEQUENCE</scope>
</reference>
<feature type="compositionally biased region" description="Acidic residues" evidence="7">
    <location>
        <begin position="61"/>
        <end position="70"/>
    </location>
</feature>
<keyword evidence="5" id="KW-0539">Nucleus</keyword>
<dbReference type="GO" id="GO:0000978">
    <property type="term" value="F:RNA polymerase II cis-regulatory region sequence-specific DNA binding"/>
    <property type="evidence" value="ECO:0007669"/>
    <property type="project" value="TreeGrafter"/>
</dbReference>
<evidence type="ECO:0000313" key="10">
    <source>
        <dbReference type="Proteomes" id="UP000728032"/>
    </source>
</evidence>
<feature type="region of interest" description="Disordered" evidence="7">
    <location>
        <begin position="1"/>
        <end position="77"/>
    </location>
</feature>
<dbReference type="InterPro" id="IPR013087">
    <property type="entry name" value="Znf_C2H2_type"/>
</dbReference>
<dbReference type="PROSITE" id="PS00028">
    <property type="entry name" value="ZINC_FINGER_C2H2_1"/>
    <property type="match status" value="4"/>
</dbReference>
<dbReference type="PANTHER" id="PTHR14003">
    <property type="entry name" value="TRANSCRIPTIONAL REPRESSOR PROTEIN YY"/>
    <property type="match status" value="1"/>
</dbReference>
<dbReference type="PROSITE" id="PS50157">
    <property type="entry name" value="ZINC_FINGER_C2H2_2"/>
    <property type="match status" value="4"/>
</dbReference>
<name>A0A7R9LV93_9ACAR</name>
<organism evidence="9">
    <name type="scientific">Oppiella nova</name>
    <dbReference type="NCBI Taxonomy" id="334625"/>
    <lineage>
        <taxon>Eukaryota</taxon>
        <taxon>Metazoa</taxon>
        <taxon>Ecdysozoa</taxon>
        <taxon>Arthropoda</taxon>
        <taxon>Chelicerata</taxon>
        <taxon>Arachnida</taxon>
        <taxon>Acari</taxon>
        <taxon>Acariformes</taxon>
        <taxon>Sarcoptiformes</taxon>
        <taxon>Oribatida</taxon>
        <taxon>Brachypylina</taxon>
        <taxon>Oppioidea</taxon>
        <taxon>Oppiidae</taxon>
        <taxon>Oppiella</taxon>
    </lineage>
</organism>
<dbReference type="SUPFAM" id="SSF57667">
    <property type="entry name" value="beta-beta-alpha zinc fingers"/>
    <property type="match status" value="3"/>
</dbReference>
<dbReference type="FunFam" id="3.30.160.60:FF:000100">
    <property type="entry name" value="Zinc finger 45-like"/>
    <property type="match status" value="1"/>
</dbReference>
<dbReference type="EMBL" id="OC917935">
    <property type="protein sequence ID" value="CAD7648316.1"/>
    <property type="molecule type" value="Genomic_DNA"/>
</dbReference>
<feature type="compositionally biased region" description="Basic and acidic residues" evidence="7">
    <location>
        <begin position="29"/>
        <end position="39"/>
    </location>
</feature>
<dbReference type="Gene3D" id="3.30.160.60">
    <property type="entry name" value="Classic Zinc Finger"/>
    <property type="match status" value="4"/>
</dbReference>
<evidence type="ECO:0000313" key="9">
    <source>
        <dbReference type="EMBL" id="CAD7648316.1"/>
    </source>
</evidence>
<keyword evidence="1" id="KW-0479">Metal-binding</keyword>
<dbReference type="InterPro" id="IPR036236">
    <property type="entry name" value="Znf_C2H2_sf"/>
</dbReference>
<dbReference type="PANTHER" id="PTHR14003:SF23">
    <property type="entry name" value="ZINC FINGER PROTEIN 143"/>
    <property type="match status" value="1"/>
</dbReference>
<keyword evidence="3 6" id="KW-0863">Zinc-finger</keyword>
<dbReference type="SMART" id="SM00355">
    <property type="entry name" value="ZnF_C2H2"/>
    <property type="match status" value="4"/>
</dbReference>
<dbReference type="Pfam" id="PF00096">
    <property type="entry name" value="zf-C2H2"/>
    <property type="match status" value="4"/>
</dbReference>
<evidence type="ECO:0000256" key="4">
    <source>
        <dbReference type="ARBA" id="ARBA00022833"/>
    </source>
</evidence>
<proteinExistence type="predicted"/>
<dbReference type="GO" id="GO:0008270">
    <property type="term" value="F:zinc ion binding"/>
    <property type="evidence" value="ECO:0007669"/>
    <property type="project" value="UniProtKB-KW"/>
</dbReference>
<dbReference type="OrthoDB" id="6508526at2759"/>
<dbReference type="GO" id="GO:0005667">
    <property type="term" value="C:transcription regulator complex"/>
    <property type="evidence" value="ECO:0007669"/>
    <property type="project" value="TreeGrafter"/>
</dbReference>
<feature type="domain" description="C2H2-type" evidence="8">
    <location>
        <begin position="174"/>
        <end position="203"/>
    </location>
</feature>
<dbReference type="Proteomes" id="UP000728032">
    <property type="component" value="Unassembled WGS sequence"/>
</dbReference>
<keyword evidence="4" id="KW-0862">Zinc</keyword>
<keyword evidence="10" id="KW-1185">Reference proteome</keyword>
<feature type="domain" description="C2H2-type" evidence="8">
    <location>
        <begin position="143"/>
        <end position="173"/>
    </location>
</feature>
<feature type="domain" description="C2H2-type" evidence="8">
    <location>
        <begin position="84"/>
        <end position="109"/>
    </location>
</feature>
<keyword evidence="2" id="KW-0677">Repeat</keyword>
<feature type="domain" description="C2H2-type" evidence="8">
    <location>
        <begin position="113"/>
        <end position="142"/>
    </location>
</feature>
<evidence type="ECO:0000256" key="6">
    <source>
        <dbReference type="PROSITE-ProRule" id="PRU00042"/>
    </source>
</evidence>
<dbReference type="AlphaFoldDB" id="A0A7R9LV93"/>
<evidence type="ECO:0000256" key="5">
    <source>
        <dbReference type="ARBA" id="ARBA00023242"/>
    </source>
</evidence>
<sequence length="220" mass="25059">MDESSGEPEVHVVSEETQEVQTLDTEVDDRDKDETKGSEEMSEAEEGGESGVGDQHKDTPEVTEEGDEKEGIDNCEPNEGDQPFVCFWPNCGKRFTYKSHLNRHKSAVHFWRFICDIEGCGQRFSLKANLNQHKSIHSGRKPFKCNEMDCGKCFAQKVGLNRHNIAVHLNEKRFKCNYKGCETQFSLKHNLIAHKRVHSGEKPYACDACIATNDSHRNQR</sequence>
<dbReference type="EMBL" id="CAJPVJ010003110">
    <property type="protein sequence ID" value="CAG2167180.1"/>
    <property type="molecule type" value="Genomic_DNA"/>
</dbReference>
<evidence type="ECO:0000259" key="8">
    <source>
        <dbReference type="PROSITE" id="PS50157"/>
    </source>
</evidence>
<dbReference type="GO" id="GO:0000785">
    <property type="term" value="C:chromatin"/>
    <property type="evidence" value="ECO:0007669"/>
    <property type="project" value="TreeGrafter"/>
</dbReference>
<protein>
    <recommendedName>
        <fullName evidence="8">C2H2-type domain-containing protein</fullName>
    </recommendedName>
</protein>
<dbReference type="GO" id="GO:0000981">
    <property type="term" value="F:DNA-binding transcription factor activity, RNA polymerase II-specific"/>
    <property type="evidence" value="ECO:0007669"/>
    <property type="project" value="TreeGrafter"/>
</dbReference>
<evidence type="ECO:0000256" key="1">
    <source>
        <dbReference type="ARBA" id="ARBA00022723"/>
    </source>
</evidence>
<evidence type="ECO:0000256" key="7">
    <source>
        <dbReference type="SAM" id="MobiDB-lite"/>
    </source>
</evidence>
<dbReference type="GO" id="GO:0031519">
    <property type="term" value="C:PcG protein complex"/>
    <property type="evidence" value="ECO:0007669"/>
    <property type="project" value="TreeGrafter"/>
</dbReference>